<evidence type="ECO:0000313" key="3">
    <source>
        <dbReference type="EMBL" id="RKQ92075.1"/>
    </source>
</evidence>
<dbReference type="RefSeq" id="WP_121249804.1">
    <property type="nucleotide sequence ID" value="NZ_RBIL01000001.1"/>
</dbReference>
<evidence type="ECO:0000313" key="4">
    <source>
        <dbReference type="Proteomes" id="UP000278962"/>
    </source>
</evidence>
<dbReference type="AlphaFoldDB" id="A0A660LCU4"/>
<organism evidence="3 4">
    <name type="scientific">Solirubrobacter pauli</name>
    <dbReference type="NCBI Taxonomy" id="166793"/>
    <lineage>
        <taxon>Bacteria</taxon>
        <taxon>Bacillati</taxon>
        <taxon>Actinomycetota</taxon>
        <taxon>Thermoleophilia</taxon>
        <taxon>Solirubrobacterales</taxon>
        <taxon>Solirubrobacteraceae</taxon>
        <taxon>Solirubrobacter</taxon>
    </lineage>
</organism>
<dbReference type="Proteomes" id="UP000278962">
    <property type="component" value="Unassembled WGS sequence"/>
</dbReference>
<accession>A0A660LCU4</accession>
<dbReference type="EMBL" id="RBIL01000001">
    <property type="protein sequence ID" value="RKQ92075.1"/>
    <property type="molecule type" value="Genomic_DNA"/>
</dbReference>
<feature type="region of interest" description="Disordered" evidence="1">
    <location>
        <begin position="304"/>
        <end position="333"/>
    </location>
</feature>
<feature type="signal peptide" evidence="2">
    <location>
        <begin position="1"/>
        <end position="21"/>
    </location>
</feature>
<comment type="caution">
    <text evidence="3">The sequence shown here is derived from an EMBL/GenBank/DDBJ whole genome shotgun (WGS) entry which is preliminary data.</text>
</comment>
<sequence length="520" mass="53917">MDTLRRVTAAVTILLLGPATAADAAAGTYVVESCRTANGAAGAQSWVARPVPAAAKPTSPLFTDGCASDGHVRFEIGPLIQQQVTAAQWLFEAPAGTSIARLDVWRYAAVYAPEQPARYRLFADERVLEESPDLPTWEIGGVFAGALVSAPVLDAQRVGVQIGCEEGDYSCAGDAIQLGVTRAAVTLRDEVSPEAVGSPSGRLFSGLSIDGLVDGRLGFRDVGGGVATVELRVDGTARGVQHVGGASCAPPYVVRVPCAAAGSATLTLDASQLSDGAHTVELVMSDVAGNRGVAGPYAISVRTPPPAPSGGPVVAPSPPSSPAPAAVQPPGTLALAGKPRRRVRFVEQKLAGSVRSSAGGAIARARVEVTTRPLRGGAWSAPTFVTADAGGRFAVTLPRGPSREVRVAYGDSAQTVKLIVAAPVRFTANRKATRNGRSVRFSGTVPGTGGARTRVELQAWAGRWVPFATAGLRNGRFGASYRFRSTYATTRYRFRAVLHGDDDFPYAGGTSPEVEVVVRP</sequence>
<gene>
    <name evidence="3" type="ORF">C8N24_1914</name>
</gene>
<feature type="chain" id="PRO_5039541322" description="Ig-like domain-containing protein" evidence="2">
    <location>
        <begin position="22"/>
        <end position="520"/>
    </location>
</feature>
<dbReference type="OrthoDB" id="5241852at2"/>
<feature type="compositionally biased region" description="Pro residues" evidence="1">
    <location>
        <begin position="304"/>
        <end position="322"/>
    </location>
</feature>
<evidence type="ECO:0000256" key="2">
    <source>
        <dbReference type="SAM" id="SignalP"/>
    </source>
</evidence>
<name>A0A660LCU4_9ACTN</name>
<proteinExistence type="predicted"/>
<protein>
    <recommendedName>
        <fullName evidence="5">Ig-like domain-containing protein</fullName>
    </recommendedName>
</protein>
<keyword evidence="2" id="KW-0732">Signal</keyword>
<keyword evidence="4" id="KW-1185">Reference proteome</keyword>
<reference evidence="3 4" key="1">
    <citation type="submission" date="2018-10" db="EMBL/GenBank/DDBJ databases">
        <title>Genomic Encyclopedia of Archaeal and Bacterial Type Strains, Phase II (KMG-II): from individual species to whole genera.</title>
        <authorList>
            <person name="Goeker M."/>
        </authorList>
    </citation>
    <scope>NUCLEOTIDE SEQUENCE [LARGE SCALE GENOMIC DNA]</scope>
    <source>
        <strain evidence="3 4">DSM 14954</strain>
    </source>
</reference>
<evidence type="ECO:0008006" key="5">
    <source>
        <dbReference type="Google" id="ProtNLM"/>
    </source>
</evidence>
<evidence type="ECO:0000256" key="1">
    <source>
        <dbReference type="SAM" id="MobiDB-lite"/>
    </source>
</evidence>